<dbReference type="SUPFAM" id="SSF75304">
    <property type="entry name" value="Amidase signature (AS) enzymes"/>
    <property type="match status" value="1"/>
</dbReference>
<evidence type="ECO:0000313" key="3">
    <source>
        <dbReference type="Proteomes" id="UP001166286"/>
    </source>
</evidence>
<dbReference type="InterPro" id="IPR036928">
    <property type="entry name" value="AS_sf"/>
</dbReference>
<gene>
    <name evidence="2" type="ORF">JMJ35_010234</name>
</gene>
<organism evidence="2 3">
    <name type="scientific">Cladonia borealis</name>
    <dbReference type="NCBI Taxonomy" id="184061"/>
    <lineage>
        <taxon>Eukaryota</taxon>
        <taxon>Fungi</taxon>
        <taxon>Dikarya</taxon>
        <taxon>Ascomycota</taxon>
        <taxon>Pezizomycotina</taxon>
        <taxon>Lecanoromycetes</taxon>
        <taxon>OSLEUM clade</taxon>
        <taxon>Lecanoromycetidae</taxon>
        <taxon>Lecanorales</taxon>
        <taxon>Lecanorineae</taxon>
        <taxon>Cladoniaceae</taxon>
        <taxon>Cladonia</taxon>
    </lineage>
</organism>
<keyword evidence="3" id="KW-1185">Reference proteome</keyword>
<reference evidence="2" key="1">
    <citation type="submission" date="2023-03" db="EMBL/GenBank/DDBJ databases">
        <title>Complete genome of Cladonia borealis.</title>
        <authorList>
            <person name="Park H."/>
        </authorList>
    </citation>
    <scope>NUCLEOTIDE SEQUENCE</scope>
    <source>
        <strain evidence="2">ANT050790</strain>
    </source>
</reference>
<dbReference type="Gene3D" id="3.90.1300.10">
    <property type="entry name" value="Amidase signature (AS) domain"/>
    <property type="match status" value="1"/>
</dbReference>
<dbReference type="EMBL" id="JAFEKC020000024">
    <property type="protein sequence ID" value="KAK0507196.1"/>
    <property type="molecule type" value="Genomic_DNA"/>
</dbReference>
<sequence>MMKGLHHLQAWSRSVFPYFANIDFGSTPKQSKLSLGEVASVRRCHWPKHSSPFDPRTATASDLQELLRASKVTSVQLVKIYLKQIEQYNSYLKAVISTAPKSAILDKAEKLDAERAEGNVRSSLHGIPILIKDNIATHPSLGMDTTAGSLALVGSRPKKSADVVERLISAGALILGKANLCSAYVQGGLKEDDTAGGHSNPGGSSSGSAIGVSAGFAPVSIGTETSGSLIFPGSRAALYSIKPTIGLVSQAGIVPLSSIFDAAGPMTKSALDLADLLDVIVDPTKTRIPDRGYASALSGSWAELEVGVLDPVDWDTSESWTEPDPGVTKQMRQAYEDAYAKIKDQAKKFHRNVPLPTVEALEIDGERATRILNTGYYKEDLESYMGDLEYSQVYTLEALIEFNRKHADQELPPRYPRQDRLEKALAHNYTTEDLEKALAHARRIGRDEGIDKILKEYDIDVIIGPADSKMPTIAAASGSPIAGMPLGYLEFNGRPFGMAALASGHQEAILVKTQSAWEATFGPRQPPPIENFAFPMHQGLVGVTSL</sequence>
<feature type="domain" description="Amidase" evidence="1">
    <location>
        <begin position="77"/>
        <end position="472"/>
    </location>
</feature>
<dbReference type="AlphaFoldDB" id="A0AA39QRP6"/>
<dbReference type="PANTHER" id="PTHR42678:SF34">
    <property type="entry name" value="OS04G0183300 PROTEIN"/>
    <property type="match status" value="1"/>
</dbReference>
<dbReference type="Proteomes" id="UP001166286">
    <property type="component" value="Unassembled WGS sequence"/>
</dbReference>
<comment type="caution">
    <text evidence="2">The sequence shown here is derived from an EMBL/GenBank/DDBJ whole genome shotgun (WGS) entry which is preliminary data.</text>
</comment>
<proteinExistence type="predicted"/>
<evidence type="ECO:0000259" key="1">
    <source>
        <dbReference type="Pfam" id="PF01425"/>
    </source>
</evidence>
<evidence type="ECO:0000313" key="2">
    <source>
        <dbReference type="EMBL" id="KAK0507196.1"/>
    </source>
</evidence>
<protein>
    <recommendedName>
        <fullName evidence="1">Amidase domain-containing protein</fullName>
    </recommendedName>
</protein>
<name>A0AA39QRP6_9LECA</name>
<dbReference type="PANTHER" id="PTHR42678">
    <property type="entry name" value="AMIDASE"/>
    <property type="match status" value="1"/>
</dbReference>
<dbReference type="Pfam" id="PF01425">
    <property type="entry name" value="Amidase"/>
    <property type="match status" value="1"/>
</dbReference>
<accession>A0AA39QRP6</accession>
<dbReference type="InterPro" id="IPR023631">
    <property type="entry name" value="Amidase_dom"/>
</dbReference>